<evidence type="ECO:0000256" key="1">
    <source>
        <dbReference type="SAM" id="MobiDB-lite"/>
    </source>
</evidence>
<evidence type="ECO:0000313" key="3">
    <source>
        <dbReference type="Proteomes" id="UP000299102"/>
    </source>
</evidence>
<dbReference type="AlphaFoldDB" id="A0A4C1X5A1"/>
<reference evidence="2 3" key="1">
    <citation type="journal article" date="2019" name="Commun. Biol.">
        <title>The bagworm genome reveals a unique fibroin gene that provides high tensile strength.</title>
        <authorList>
            <person name="Kono N."/>
            <person name="Nakamura H."/>
            <person name="Ohtoshi R."/>
            <person name="Tomita M."/>
            <person name="Numata K."/>
            <person name="Arakawa K."/>
        </authorList>
    </citation>
    <scope>NUCLEOTIDE SEQUENCE [LARGE SCALE GENOMIC DNA]</scope>
</reference>
<proteinExistence type="predicted"/>
<comment type="caution">
    <text evidence="2">The sequence shown here is derived from an EMBL/GenBank/DDBJ whole genome shotgun (WGS) entry which is preliminary data.</text>
</comment>
<gene>
    <name evidence="2" type="ORF">EVAR_11603_1</name>
</gene>
<feature type="region of interest" description="Disordered" evidence="1">
    <location>
        <begin position="1"/>
        <end position="23"/>
    </location>
</feature>
<dbReference type="Proteomes" id="UP000299102">
    <property type="component" value="Unassembled WGS sequence"/>
</dbReference>
<protein>
    <submittedName>
        <fullName evidence="2">Uncharacterized protein</fullName>
    </submittedName>
</protein>
<evidence type="ECO:0000313" key="2">
    <source>
        <dbReference type="EMBL" id="GBP58323.1"/>
    </source>
</evidence>
<name>A0A4C1X5A1_EUMVA</name>
<accession>A0A4C1X5A1</accession>
<organism evidence="2 3">
    <name type="scientific">Eumeta variegata</name>
    <name type="common">Bagworm moth</name>
    <name type="synonym">Eumeta japonica</name>
    <dbReference type="NCBI Taxonomy" id="151549"/>
    <lineage>
        <taxon>Eukaryota</taxon>
        <taxon>Metazoa</taxon>
        <taxon>Ecdysozoa</taxon>
        <taxon>Arthropoda</taxon>
        <taxon>Hexapoda</taxon>
        <taxon>Insecta</taxon>
        <taxon>Pterygota</taxon>
        <taxon>Neoptera</taxon>
        <taxon>Endopterygota</taxon>
        <taxon>Lepidoptera</taxon>
        <taxon>Glossata</taxon>
        <taxon>Ditrysia</taxon>
        <taxon>Tineoidea</taxon>
        <taxon>Psychidae</taxon>
        <taxon>Oiketicinae</taxon>
        <taxon>Eumeta</taxon>
    </lineage>
</organism>
<dbReference type="EMBL" id="BGZK01000732">
    <property type="protein sequence ID" value="GBP58323.1"/>
    <property type="molecule type" value="Genomic_DNA"/>
</dbReference>
<sequence>MRAPSMISLSETTGRGRQGAPADGGGENCSLIVLPVGHSVHLKKTCEDLELVFRKLKYDDHAVCFFPYTVLVEFGVRGFEYKSPDTVSFDILQMKDRAFDLQFRHRIQTPVDNRIPIAASPFRLVNNGIHSSPGRRIHCGGDRAAKNDGKKSRLICEPIGKADSSLQLLRTGTNCVFNEGDASVLLPLWKLNAWRNKGSIAHVLSDATTMLRGYGEAPTGGYEPRDKSKDIAFIAVHGSEGRRGAADARAPASRLTKRGDPFYLARPQFAAPSNFPGRRCTPALSGFRI</sequence>
<keyword evidence="3" id="KW-1185">Reference proteome</keyword>